<sequence>MNDYPFLAVFTDSGHKANRAHGQRLDGAVLCKRSIAVQQRPDQLRRLQDGDCVYCVDEAYLMIHPRVRAARVKAYKTRRRKTRVRRHNRRLSAGLCPGCGEVRDSEYFYCKRCRHFTDATRKRTTAPAMRTEYQDKYMANACGRAHHQRPYRPRCRKA</sequence>
<organism evidence="1">
    <name type="scientific">marine sediment metagenome</name>
    <dbReference type="NCBI Taxonomy" id="412755"/>
    <lineage>
        <taxon>unclassified sequences</taxon>
        <taxon>metagenomes</taxon>
        <taxon>ecological metagenomes</taxon>
    </lineage>
</organism>
<name>A0A0F9EML5_9ZZZZ</name>
<proteinExistence type="predicted"/>
<protein>
    <submittedName>
        <fullName evidence="1">Uncharacterized protein</fullName>
    </submittedName>
</protein>
<comment type="caution">
    <text evidence="1">The sequence shown here is derived from an EMBL/GenBank/DDBJ whole genome shotgun (WGS) entry which is preliminary data.</text>
</comment>
<accession>A0A0F9EML5</accession>
<dbReference type="AlphaFoldDB" id="A0A0F9EML5"/>
<dbReference type="EMBL" id="LAZR01024399">
    <property type="protein sequence ID" value="KKL75274.1"/>
    <property type="molecule type" value="Genomic_DNA"/>
</dbReference>
<evidence type="ECO:0000313" key="1">
    <source>
        <dbReference type="EMBL" id="KKL75274.1"/>
    </source>
</evidence>
<feature type="non-terminal residue" evidence="1">
    <location>
        <position position="158"/>
    </location>
</feature>
<reference evidence="1" key="1">
    <citation type="journal article" date="2015" name="Nature">
        <title>Complex archaea that bridge the gap between prokaryotes and eukaryotes.</title>
        <authorList>
            <person name="Spang A."/>
            <person name="Saw J.H."/>
            <person name="Jorgensen S.L."/>
            <person name="Zaremba-Niedzwiedzka K."/>
            <person name="Martijn J."/>
            <person name="Lind A.E."/>
            <person name="van Eijk R."/>
            <person name="Schleper C."/>
            <person name="Guy L."/>
            <person name="Ettema T.J."/>
        </authorList>
    </citation>
    <scope>NUCLEOTIDE SEQUENCE</scope>
</reference>
<gene>
    <name evidence="1" type="ORF">LCGC14_2056490</name>
</gene>